<dbReference type="Pfam" id="PF19781">
    <property type="entry name" value="DUF6266"/>
    <property type="match status" value="1"/>
</dbReference>
<evidence type="ECO:0000313" key="2">
    <source>
        <dbReference type="Proteomes" id="UP000184287"/>
    </source>
</evidence>
<dbReference type="InterPro" id="IPR046233">
    <property type="entry name" value="DUF6266"/>
</dbReference>
<reference evidence="2" key="1">
    <citation type="submission" date="2016-11" db="EMBL/GenBank/DDBJ databases">
        <authorList>
            <person name="Varghese N."/>
            <person name="Submissions S."/>
        </authorList>
    </citation>
    <scope>NUCLEOTIDE SEQUENCE [LARGE SCALE GENOMIC DNA]</scope>
    <source>
        <strain evidence="2">DSM 16990</strain>
    </source>
</reference>
<proteinExistence type="predicted"/>
<dbReference type="Proteomes" id="UP000184287">
    <property type="component" value="Unassembled WGS sequence"/>
</dbReference>
<accession>A0A1M4Z2M4</accession>
<organism evidence="1 2">
    <name type="scientific">Pedobacter caeni</name>
    <dbReference type="NCBI Taxonomy" id="288992"/>
    <lineage>
        <taxon>Bacteria</taxon>
        <taxon>Pseudomonadati</taxon>
        <taxon>Bacteroidota</taxon>
        <taxon>Sphingobacteriia</taxon>
        <taxon>Sphingobacteriales</taxon>
        <taxon>Sphingobacteriaceae</taxon>
        <taxon>Pedobacter</taxon>
    </lineage>
</organism>
<evidence type="ECO:0000313" key="1">
    <source>
        <dbReference type="EMBL" id="SHF12319.1"/>
    </source>
</evidence>
<evidence type="ECO:0008006" key="3">
    <source>
        <dbReference type="Google" id="ProtNLM"/>
    </source>
</evidence>
<keyword evidence="2" id="KW-1185">Reference proteome</keyword>
<dbReference type="SUPFAM" id="SSF55729">
    <property type="entry name" value="Acyl-CoA N-acyltransferases (Nat)"/>
    <property type="match status" value="1"/>
</dbReference>
<sequence>MGTLINGLFGGFHGRVGNLVGYTLKGKHVIRMIGRSSKPLTPARKANCQKMTVVNEILKPSIHAIRIGFRLAVAGTDRNEYNEAVSYNKKNALQGTYPNISLDYTKVLLSMGTLPVAVNTSISQAEEKITFNWDVSDIPMSQYHNDRAMLVIYFPDLKETSYQLIGAKRVEGKDVLSIDPSHVNARMEAYISFARQDGREVSNSVHVGSLNLDRKTETAGDNTSEIKDIPEFVHLLQDELSQKVSGDCELKLSQYDGRIAELNINSSLGEQVDIKESLSSTLFLLFKKAKINRVVLKINADHEQMIGLLEELGLKKEGHFIENRFVDGKWINEYQFAILKSEWDLLN</sequence>
<dbReference type="AlphaFoldDB" id="A0A1M4Z2M4"/>
<dbReference type="EMBL" id="FQUQ01000002">
    <property type="protein sequence ID" value="SHF12319.1"/>
    <property type="molecule type" value="Genomic_DNA"/>
</dbReference>
<dbReference type="OrthoDB" id="648163at2"/>
<name>A0A1M4Z2M4_9SPHI</name>
<dbReference type="STRING" id="288992.SAMN04488522_102164"/>
<dbReference type="RefSeq" id="WP_073229889.1">
    <property type="nucleotide sequence ID" value="NZ_FQUQ01000002.1"/>
</dbReference>
<gene>
    <name evidence="1" type="ORF">SAMN04488522_102164</name>
</gene>
<dbReference type="Gene3D" id="3.40.630.30">
    <property type="match status" value="1"/>
</dbReference>
<protein>
    <recommendedName>
        <fullName evidence="3">Acetyltransferase (GNAT) domain-containing protein</fullName>
    </recommendedName>
</protein>
<dbReference type="InterPro" id="IPR016181">
    <property type="entry name" value="Acyl_CoA_acyltransferase"/>
</dbReference>